<evidence type="ECO:0000256" key="9">
    <source>
        <dbReference type="RuleBase" id="RU003930"/>
    </source>
</evidence>
<dbReference type="HAMAP" id="MF_01333_B">
    <property type="entry name" value="Ribosomal_uL5_B"/>
    <property type="match status" value="1"/>
</dbReference>
<dbReference type="PROSITE" id="PS00358">
    <property type="entry name" value="RIBOSOMAL_L5"/>
    <property type="match status" value="1"/>
</dbReference>
<sequence>MARLKEHYDTVLKAELTERFGYANPQQTPRLEKIVINIGVGEASQDSKKIDSAVRELTAIAGQKPVVTKAKKSIAGFKLREGQMVGCKVTLRRERMYEFLDRLVTIALPRVRDFRGLNGKSFDGQGNYNMGVKEQIIFPEIDYDRVETIRGMDITICTTAKTDEEAKALLEGFDLPFQA</sequence>
<gene>
    <name evidence="8" type="primary">rplE</name>
    <name evidence="12" type="ORF">SAMN05421742_10639</name>
</gene>
<dbReference type="Pfam" id="PF00673">
    <property type="entry name" value="Ribosomal_L5_C"/>
    <property type="match status" value="1"/>
</dbReference>
<dbReference type="RefSeq" id="WP_092619268.1">
    <property type="nucleotide sequence ID" value="NZ_FNCV01000006.1"/>
</dbReference>
<dbReference type="SUPFAM" id="SSF55282">
    <property type="entry name" value="RL5-like"/>
    <property type="match status" value="1"/>
</dbReference>
<name>A0A1G8BI26_9PROT</name>
<proteinExistence type="inferred from homology"/>
<evidence type="ECO:0000313" key="13">
    <source>
        <dbReference type="Proteomes" id="UP000217076"/>
    </source>
</evidence>
<dbReference type="PANTHER" id="PTHR11994">
    <property type="entry name" value="60S RIBOSOMAL PROTEIN L11-RELATED"/>
    <property type="match status" value="1"/>
</dbReference>
<dbReference type="GO" id="GO:0005840">
    <property type="term" value="C:ribosome"/>
    <property type="evidence" value="ECO:0007669"/>
    <property type="project" value="UniProtKB-KW"/>
</dbReference>
<feature type="domain" description="Large ribosomal subunit protein uL5 N-terminal" evidence="10">
    <location>
        <begin position="24"/>
        <end position="80"/>
    </location>
</feature>
<dbReference type="Gene3D" id="3.30.1440.10">
    <property type="match status" value="1"/>
</dbReference>
<evidence type="ECO:0000256" key="8">
    <source>
        <dbReference type="HAMAP-Rule" id="MF_01333"/>
    </source>
</evidence>
<dbReference type="GO" id="GO:0006412">
    <property type="term" value="P:translation"/>
    <property type="evidence" value="ECO:0007669"/>
    <property type="project" value="UniProtKB-UniRule"/>
</dbReference>
<evidence type="ECO:0000256" key="1">
    <source>
        <dbReference type="ARBA" id="ARBA00008553"/>
    </source>
</evidence>
<comment type="function">
    <text evidence="8">This is 1 of the proteins that bind and probably mediate the attachment of the 5S RNA into the large ribosomal subunit, where it forms part of the central protuberance. In the 70S ribosome it contacts protein S13 of the 30S subunit (bridge B1b), connecting the 2 subunits; this bridge is implicated in subunit movement. Contacts the P site tRNA; the 5S rRNA and some of its associated proteins might help stabilize positioning of ribosome-bound tRNAs.</text>
</comment>
<dbReference type="InterPro" id="IPR031310">
    <property type="entry name" value="Ribosomal_uL5_N"/>
</dbReference>
<evidence type="ECO:0000256" key="5">
    <source>
        <dbReference type="ARBA" id="ARBA00022980"/>
    </source>
</evidence>
<evidence type="ECO:0000259" key="10">
    <source>
        <dbReference type="Pfam" id="PF00281"/>
    </source>
</evidence>
<keyword evidence="3 8" id="KW-0699">rRNA-binding</keyword>
<keyword evidence="4 8" id="KW-0694">RNA-binding</keyword>
<dbReference type="Pfam" id="PF00281">
    <property type="entry name" value="Ribosomal_L5"/>
    <property type="match status" value="1"/>
</dbReference>
<evidence type="ECO:0000259" key="11">
    <source>
        <dbReference type="Pfam" id="PF00673"/>
    </source>
</evidence>
<dbReference type="GO" id="GO:0003735">
    <property type="term" value="F:structural constituent of ribosome"/>
    <property type="evidence" value="ECO:0007669"/>
    <property type="project" value="InterPro"/>
</dbReference>
<comment type="subunit">
    <text evidence="8">Part of the 50S ribosomal subunit; part of the 5S rRNA/L5/L18/L25 subcomplex. Contacts the 5S rRNA and the P site tRNA. Forms a bridge to the 30S subunit in the 70S ribosome.</text>
</comment>
<dbReference type="AlphaFoldDB" id="A0A1G8BI26"/>
<dbReference type="Proteomes" id="UP000217076">
    <property type="component" value="Unassembled WGS sequence"/>
</dbReference>
<reference evidence="13" key="1">
    <citation type="submission" date="2016-10" db="EMBL/GenBank/DDBJ databases">
        <authorList>
            <person name="Varghese N."/>
            <person name="Submissions S."/>
        </authorList>
    </citation>
    <scope>NUCLEOTIDE SEQUENCE [LARGE SCALE GENOMIC DNA]</scope>
    <source>
        <strain evidence="13">930I</strain>
    </source>
</reference>
<dbReference type="EMBL" id="FNCV01000006">
    <property type="protein sequence ID" value="SDH32673.1"/>
    <property type="molecule type" value="Genomic_DNA"/>
</dbReference>
<evidence type="ECO:0000256" key="2">
    <source>
        <dbReference type="ARBA" id="ARBA00022555"/>
    </source>
</evidence>
<dbReference type="GO" id="GO:1990904">
    <property type="term" value="C:ribonucleoprotein complex"/>
    <property type="evidence" value="ECO:0007669"/>
    <property type="project" value="UniProtKB-KW"/>
</dbReference>
<keyword evidence="6 8" id="KW-0687">Ribonucleoprotein</keyword>
<evidence type="ECO:0000256" key="6">
    <source>
        <dbReference type="ARBA" id="ARBA00023274"/>
    </source>
</evidence>
<dbReference type="NCBIfam" id="NF000585">
    <property type="entry name" value="PRK00010.1"/>
    <property type="match status" value="1"/>
</dbReference>
<keyword evidence="2 8" id="KW-0820">tRNA-binding</keyword>
<organism evidence="12 13">
    <name type="scientific">Roseospirillum parvum</name>
    <dbReference type="NCBI Taxonomy" id="83401"/>
    <lineage>
        <taxon>Bacteria</taxon>
        <taxon>Pseudomonadati</taxon>
        <taxon>Pseudomonadota</taxon>
        <taxon>Alphaproteobacteria</taxon>
        <taxon>Rhodospirillales</taxon>
        <taxon>Rhodospirillaceae</taxon>
        <taxon>Roseospirillum</taxon>
    </lineage>
</organism>
<dbReference type="STRING" id="83401.SAMN05421742_10639"/>
<dbReference type="InterPro" id="IPR020929">
    <property type="entry name" value="Ribosomal_uL5_CS"/>
</dbReference>
<evidence type="ECO:0000256" key="4">
    <source>
        <dbReference type="ARBA" id="ARBA00022884"/>
    </source>
</evidence>
<dbReference type="InterPro" id="IPR020930">
    <property type="entry name" value="Ribosomal_uL5_bac-type"/>
</dbReference>
<dbReference type="InterPro" id="IPR022803">
    <property type="entry name" value="Ribosomal_uL5_dom_sf"/>
</dbReference>
<dbReference type="OrthoDB" id="9806626at2"/>
<protein>
    <recommendedName>
        <fullName evidence="7 8">Large ribosomal subunit protein uL5</fullName>
    </recommendedName>
</protein>
<dbReference type="FunFam" id="3.30.1440.10:FF:000001">
    <property type="entry name" value="50S ribosomal protein L5"/>
    <property type="match status" value="1"/>
</dbReference>
<dbReference type="InterPro" id="IPR031309">
    <property type="entry name" value="Ribosomal_uL5_C"/>
</dbReference>
<keyword evidence="13" id="KW-1185">Reference proteome</keyword>
<evidence type="ECO:0000313" key="12">
    <source>
        <dbReference type="EMBL" id="SDH32673.1"/>
    </source>
</evidence>
<accession>A0A1G8BI26</accession>
<feature type="domain" description="Large ribosomal subunit protein uL5 C-terminal" evidence="11">
    <location>
        <begin position="85"/>
        <end position="177"/>
    </location>
</feature>
<dbReference type="GO" id="GO:0019843">
    <property type="term" value="F:rRNA binding"/>
    <property type="evidence" value="ECO:0007669"/>
    <property type="project" value="UniProtKB-UniRule"/>
</dbReference>
<evidence type="ECO:0000256" key="7">
    <source>
        <dbReference type="ARBA" id="ARBA00035245"/>
    </source>
</evidence>
<dbReference type="PIRSF" id="PIRSF002161">
    <property type="entry name" value="Ribosomal_L5"/>
    <property type="match status" value="1"/>
</dbReference>
<keyword evidence="5 8" id="KW-0689">Ribosomal protein</keyword>
<comment type="similarity">
    <text evidence="1 8 9">Belongs to the universal ribosomal protein uL5 family.</text>
</comment>
<dbReference type="InterPro" id="IPR002132">
    <property type="entry name" value="Ribosomal_uL5"/>
</dbReference>
<dbReference type="GO" id="GO:0000049">
    <property type="term" value="F:tRNA binding"/>
    <property type="evidence" value="ECO:0007669"/>
    <property type="project" value="UniProtKB-UniRule"/>
</dbReference>
<evidence type="ECO:0000256" key="3">
    <source>
        <dbReference type="ARBA" id="ARBA00022730"/>
    </source>
</evidence>